<proteinExistence type="predicted"/>
<feature type="compositionally biased region" description="Polar residues" evidence="1">
    <location>
        <begin position="94"/>
        <end position="109"/>
    </location>
</feature>
<dbReference type="EMBL" id="LN890542">
    <property type="protein sequence ID" value="CUS21213.1"/>
    <property type="molecule type" value="Genomic_DNA"/>
</dbReference>
<name>A0A0P1KNY3_9SACH</name>
<organism evidence="2 3">
    <name type="scientific">Lachancea quebecensis</name>
    <dbReference type="NCBI Taxonomy" id="1654605"/>
    <lineage>
        <taxon>Eukaryota</taxon>
        <taxon>Fungi</taxon>
        <taxon>Dikarya</taxon>
        <taxon>Ascomycota</taxon>
        <taxon>Saccharomycotina</taxon>
        <taxon>Saccharomycetes</taxon>
        <taxon>Saccharomycetales</taxon>
        <taxon>Saccharomycetaceae</taxon>
        <taxon>Lachancea</taxon>
    </lineage>
</organism>
<accession>A0A0P1KNY3</accession>
<keyword evidence="3" id="KW-1185">Reference proteome</keyword>
<sequence>MVLHFSCSTRHRTFVLHWYRYTLRNVNRQTFSWHLKARVKDITRITLVKHKSDKSSWSVYTLLRDLRTLNGFLRNKKTAAAWRLLTLYSKKSPKTQTSPPSTALQQSPPLQDPETVRNNHIIHSYVAERQQKNLLPQEISAEYKTLLLLPLALHYHSLKKLHIIESKLAQGPPKVSVNYTSAGKARIWFLRTAVNKNKRQSKALGQIIRREKRKSQKNLDYWEKCRVNGIWAWHEAAWEHLMETNTVLTGSPAKYFDAERTRKHIASEDTSLKAVAEWLDPVFSSLDMLQAQSAEQAAYFEKYKHNTVLQGQQQYFARKSDKMYENRKKRFKSLLEDDLPFVTPYFCKRNLAAVMKSHKF</sequence>
<dbReference type="AlphaFoldDB" id="A0A0P1KNY3"/>
<evidence type="ECO:0000256" key="1">
    <source>
        <dbReference type="SAM" id="MobiDB-lite"/>
    </source>
</evidence>
<dbReference type="OrthoDB" id="4065996at2759"/>
<feature type="region of interest" description="Disordered" evidence="1">
    <location>
        <begin position="92"/>
        <end position="115"/>
    </location>
</feature>
<evidence type="ECO:0000313" key="2">
    <source>
        <dbReference type="EMBL" id="CUS21213.1"/>
    </source>
</evidence>
<evidence type="ECO:0000313" key="3">
    <source>
        <dbReference type="Proteomes" id="UP000236544"/>
    </source>
</evidence>
<dbReference type="Proteomes" id="UP000236544">
    <property type="component" value="Unassembled WGS sequence"/>
</dbReference>
<reference evidence="3" key="1">
    <citation type="submission" date="2015-10" db="EMBL/GenBank/DDBJ databases">
        <authorList>
            <person name="Devillers H."/>
        </authorList>
    </citation>
    <scope>NUCLEOTIDE SEQUENCE [LARGE SCALE GENOMIC DNA]</scope>
</reference>
<gene>
    <name evidence="2" type="ORF">LAQU0_S02e08614g</name>
</gene>
<protein>
    <submittedName>
        <fullName evidence="2">LAQU0S02e08614g1_1</fullName>
    </submittedName>
</protein>